<dbReference type="CDD" id="cd02947">
    <property type="entry name" value="TRX_family"/>
    <property type="match status" value="1"/>
</dbReference>
<comment type="caution">
    <text evidence="1">The sequence shown here is derived from an EMBL/GenBank/DDBJ whole genome shotgun (WGS) entry which is preliminary data.</text>
</comment>
<dbReference type="InterPro" id="IPR036249">
    <property type="entry name" value="Thioredoxin-like_sf"/>
</dbReference>
<accession>A0A5J5ISK3</accession>
<dbReference type="AlphaFoldDB" id="A0A5J5ISK3"/>
<dbReference type="EMBL" id="VYRZ01000002">
    <property type="protein sequence ID" value="KAA9087280.1"/>
    <property type="molecule type" value="Genomic_DNA"/>
</dbReference>
<organism evidence="1 2">
    <name type="scientific">Microbacterium radiodurans</name>
    <dbReference type="NCBI Taxonomy" id="661398"/>
    <lineage>
        <taxon>Bacteria</taxon>
        <taxon>Bacillati</taxon>
        <taxon>Actinomycetota</taxon>
        <taxon>Actinomycetes</taxon>
        <taxon>Micrococcales</taxon>
        <taxon>Microbacteriaceae</taxon>
        <taxon>Microbacterium</taxon>
    </lineage>
</organism>
<dbReference type="Gene3D" id="3.40.30.10">
    <property type="entry name" value="Glutaredoxin"/>
    <property type="match status" value="1"/>
</dbReference>
<evidence type="ECO:0000313" key="2">
    <source>
        <dbReference type="Proteomes" id="UP000327039"/>
    </source>
</evidence>
<dbReference type="OrthoDB" id="1495530at2"/>
<dbReference type="RefSeq" id="WP_150419475.1">
    <property type="nucleotide sequence ID" value="NZ_VYRZ01000002.1"/>
</dbReference>
<dbReference type="Proteomes" id="UP000327039">
    <property type="component" value="Unassembled WGS sequence"/>
</dbReference>
<name>A0A5J5ISK3_9MICO</name>
<dbReference type="SUPFAM" id="SSF52833">
    <property type="entry name" value="Thioredoxin-like"/>
    <property type="match status" value="1"/>
</dbReference>
<proteinExistence type="predicted"/>
<keyword evidence="2" id="KW-1185">Reference proteome</keyword>
<gene>
    <name evidence="1" type="ORF">F6B42_10075</name>
</gene>
<evidence type="ECO:0000313" key="1">
    <source>
        <dbReference type="EMBL" id="KAA9087280.1"/>
    </source>
</evidence>
<reference evidence="2" key="1">
    <citation type="submission" date="2019-09" db="EMBL/GenBank/DDBJ databases">
        <title>Mumia zhuanghuii sp. nov. isolated from the intestinal contents of plateau pika (Ochotona curzoniae) in the Qinghai-Tibet plateau of China.</title>
        <authorList>
            <person name="Tian Z."/>
        </authorList>
    </citation>
    <scope>NUCLEOTIDE SEQUENCE [LARGE SCALE GENOMIC DNA]</scope>
    <source>
        <strain evidence="2">DSM 25564</strain>
    </source>
</reference>
<protein>
    <submittedName>
        <fullName evidence="1">Thioredoxin family protein</fullName>
    </submittedName>
</protein>
<sequence>MDLLTAAIILAVLLTATVILGLVIRWRDGRPRSVSHEETVDPLRLGAAPDALGRTATLLQFSTATCSRCPGVHRLLASLAGEEEGVAHLDVDLTDRPDIARHFNVLQTPTTLVLDSRGVVRTRFGGIPGREVVRLELLRLNGETAAV</sequence>